<keyword evidence="2" id="KW-1185">Reference proteome</keyword>
<reference evidence="1" key="1">
    <citation type="submission" date="2021-04" db="EMBL/GenBank/DDBJ databases">
        <title>Genome based classification of Actinospica acidithermotolerans sp. nov., an actinobacterium isolated from an Indonesian hot spring.</title>
        <authorList>
            <person name="Kusuma A.B."/>
            <person name="Putra K.E."/>
            <person name="Nafisah S."/>
            <person name="Loh J."/>
            <person name="Nouioui I."/>
            <person name="Goodfellow M."/>
        </authorList>
    </citation>
    <scope>NUCLEOTIDE SEQUENCE</scope>
    <source>
        <strain evidence="1">DSM 45618</strain>
    </source>
</reference>
<dbReference type="Proteomes" id="UP000677913">
    <property type="component" value="Unassembled WGS sequence"/>
</dbReference>
<proteinExistence type="predicted"/>
<evidence type="ECO:0000313" key="1">
    <source>
        <dbReference type="EMBL" id="MBS2964021.1"/>
    </source>
</evidence>
<dbReference type="RefSeq" id="WP_211468262.1">
    <property type="nucleotide sequence ID" value="NZ_JAGSXH010000039.1"/>
</dbReference>
<gene>
    <name evidence="1" type="ORF">KGA66_13270</name>
</gene>
<dbReference type="EMBL" id="JAGSXH010000039">
    <property type="protein sequence ID" value="MBS2964021.1"/>
    <property type="molecule type" value="Genomic_DNA"/>
</dbReference>
<comment type="caution">
    <text evidence="1">The sequence shown here is derived from an EMBL/GenBank/DDBJ whole genome shotgun (WGS) entry which is preliminary data.</text>
</comment>
<evidence type="ECO:0000313" key="2">
    <source>
        <dbReference type="Proteomes" id="UP000677913"/>
    </source>
</evidence>
<sequence length="348" mass="34610">MSGARRGALVLLLIGGGLAHPGAVGAATGFSISVAPAETTLAQFTTMDVFVDGTDAGEQLTVTLQGVQVASGTSTTAGEGLYTFNSGDVPVPPGAAGCGTDAVNLIFAGDVVASTSVRVYCPTVNITPDPIDSAGGPAAFTVTGIGFPADRDVTFNLDGAQNSFDSSFTDANGAFSKPASRPALPCGAHRLVAYGQPPPVIQSARSSSASTVDAFPTLPASATFTVTGCRSGPLKLTANPAVVTDGTLTHVTGSGFVPGAPVTLAWQLPDGAALTACSPTADSAPPLSADATGAIDTFCFAPPHQILGVARIVATQTTTRATLHAAAPVVVEGGSMQPSSGDQLIFRH</sequence>
<dbReference type="AlphaFoldDB" id="A0A8J7WKK3"/>
<protein>
    <recommendedName>
        <fullName evidence="3">IPT/TIG domain-containing protein</fullName>
    </recommendedName>
</protein>
<organism evidence="1 2">
    <name type="scientific">Actinocrinis puniceicyclus</name>
    <dbReference type="NCBI Taxonomy" id="977794"/>
    <lineage>
        <taxon>Bacteria</taxon>
        <taxon>Bacillati</taxon>
        <taxon>Actinomycetota</taxon>
        <taxon>Actinomycetes</taxon>
        <taxon>Catenulisporales</taxon>
        <taxon>Actinospicaceae</taxon>
        <taxon>Actinocrinis</taxon>
    </lineage>
</organism>
<accession>A0A8J7WKK3</accession>
<evidence type="ECO:0008006" key="3">
    <source>
        <dbReference type="Google" id="ProtNLM"/>
    </source>
</evidence>
<name>A0A8J7WKK3_9ACTN</name>